<dbReference type="Gene3D" id="1.10.8.350">
    <property type="entry name" value="Bacterial muramidase"/>
    <property type="match status" value="1"/>
</dbReference>
<dbReference type="InterPro" id="IPR031304">
    <property type="entry name" value="SLT_2"/>
</dbReference>
<dbReference type="Proteomes" id="UP000462362">
    <property type="component" value="Unassembled WGS sequence"/>
</dbReference>
<dbReference type="InterPro" id="IPR011757">
    <property type="entry name" value="Lytic_transglycosylase_MltB"/>
</dbReference>
<evidence type="ECO:0000313" key="3">
    <source>
        <dbReference type="EMBL" id="MTU42684.1"/>
    </source>
</evidence>
<dbReference type="InterPro" id="IPR043426">
    <property type="entry name" value="MltB-like"/>
</dbReference>
<dbReference type="GeneID" id="43349515"/>
<dbReference type="FunFam" id="1.10.8.350:FF:000001">
    <property type="entry name" value="Lytic murein transglycosylase B"/>
    <property type="match status" value="1"/>
</dbReference>
<gene>
    <name evidence="3" type="primary">mltB</name>
    <name evidence="3" type="ORF">GMD42_03410</name>
</gene>
<dbReference type="AlphaFoldDB" id="A0A6I3SBM2"/>
<organism evidence="3 4">
    <name type="scientific">Parasutterella excrementihominis</name>
    <dbReference type="NCBI Taxonomy" id="487175"/>
    <lineage>
        <taxon>Bacteria</taxon>
        <taxon>Pseudomonadati</taxon>
        <taxon>Pseudomonadota</taxon>
        <taxon>Betaproteobacteria</taxon>
        <taxon>Burkholderiales</taxon>
        <taxon>Sutterellaceae</taxon>
        <taxon>Parasutterella</taxon>
    </lineage>
</organism>
<dbReference type="Pfam" id="PF13406">
    <property type="entry name" value="SLT_2"/>
    <property type="match status" value="1"/>
</dbReference>
<evidence type="ECO:0000313" key="4">
    <source>
        <dbReference type="Proteomes" id="UP000462362"/>
    </source>
</evidence>
<accession>A0A6I3SBM2</accession>
<dbReference type="InterPro" id="IPR023346">
    <property type="entry name" value="Lysozyme-like_dom_sf"/>
</dbReference>
<dbReference type="RefSeq" id="WP_008864775.1">
    <property type="nucleotide sequence ID" value="NZ_CATWOM010000004.1"/>
</dbReference>
<sequence length="375" mass="41867">MLRRSILISGISGLAAFSGLALAQSMSSTSAEKALPYSKRPEVKKFIQDVCSRRGLNQDWVAAVLDQATYQPKIERLMTPKRTKPGTKDTRKDWEKYRNIFLGAHRLNLGVQFWKDNETSLERAREIYHVDPAVIIGIIGVETRYGENTGNWKVLDSLVTLSFDYKRRADFFKKELEEFLVILYKNDLKPFDVQGSYAGAVGLPQFMPSSIKRFGVDFDGDGKIDINHSTADTIGSIANYLSKHGWVEGLPMLIEADISPAQAAKFGGGTNPRFTWNQLISNGVKPLDNDEHFAGNMPVFIVDYPFYLPGSLDFEKLYRVGTKNFTAVLRYNSSYFYAGAVAELGSAIAEMMGKRGLIDGEKLLPPHLKPQSSGI</sequence>
<protein>
    <submittedName>
        <fullName evidence="3">Lytic murein transglycosylase B</fullName>
    </submittedName>
</protein>
<reference evidence="3 4" key="1">
    <citation type="journal article" date="2019" name="Nat. Med.">
        <title>A library of human gut bacterial isolates paired with longitudinal multiomics data enables mechanistic microbiome research.</title>
        <authorList>
            <person name="Poyet M."/>
            <person name="Groussin M."/>
            <person name="Gibbons S.M."/>
            <person name="Avila-Pacheco J."/>
            <person name="Jiang X."/>
            <person name="Kearney S.M."/>
            <person name="Perrotta A.R."/>
            <person name="Berdy B."/>
            <person name="Zhao S."/>
            <person name="Lieberman T.D."/>
            <person name="Swanson P.K."/>
            <person name="Smith M."/>
            <person name="Roesemann S."/>
            <person name="Alexander J.E."/>
            <person name="Rich S.A."/>
            <person name="Livny J."/>
            <person name="Vlamakis H."/>
            <person name="Clish C."/>
            <person name="Bullock K."/>
            <person name="Deik A."/>
            <person name="Scott J."/>
            <person name="Pierce K.A."/>
            <person name="Xavier R.J."/>
            <person name="Alm E.J."/>
        </authorList>
    </citation>
    <scope>NUCLEOTIDE SEQUENCE [LARGE SCALE GENOMIC DNA]</scope>
    <source>
        <strain evidence="3 4">BIOML-A2</strain>
    </source>
</reference>
<proteinExistence type="predicted"/>
<feature type="domain" description="Transglycosylase SLT" evidence="2">
    <location>
        <begin position="40"/>
        <end position="345"/>
    </location>
</feature>
<dbReference type="GO" id="GO:0009253">
    <property type="term" value="P:peptidoglycan catabolic process"/>
    <property type="evidence" value="ECO:0007669"/>
    <property type="project" value="TreeGrafter"/>
</dbReference>
<name>A0A6I3SBM2_9BURK</name>
<comment type="caution">
    <text evidence="3">The sequence shown here is derived from an EMBL/GenBank/DDBJ whole genome shotgun (WGS) entry which is preliminary data.</text>
</comment>
<dbReference type="SUPFAM" id="SSF53955">
    <property type="entry name" value="Lysozyme-like"/>
    <property type="match status" value="1"/>
</dbReference>
<dbReference type="EMBL" id="WNCL01000007">
    <property type="protein sequence ID" value="MTU42684.1"/>
    <property type="molecule type" value="Genomic_DNA"/>
</dbReference>
<dbReference type="NCBIfam" id="TIGR02282">
    <property type="entry name" value="MltB"/>
    <property type="match status" value="1"/>
</dbReference>
<dbReference type="Gene3D" id="1.10.530.10">
    <property type="match status" value="1"/>
</dbReference>
<dbReference type="GO" id="GO:0008933">
    <property type="term" value="F:peptidoglycan lytic transglycosylase activity"/>
    <property type="evidence" value="ECO:0007669"/>
    <property type="project" value="TreeGrafter"/>
</dbReference>
<dbReference type="PANTHER" id="PTHR30163:SF9">
    <property type="entry name" value="MEMBRANE-BOUND LYTIC MUREIN TRANSGLYCOSYLASE B"/>
    <property type="match status" value="1"/>
</dbReference>
<feature type="active site" evidence="1">
    <location>
        <position position="142"/>
    </location>
</feature>
<evidence type="ECO:0000259" key="2">
    <source>
        <dbReference type="Pfam" id="PF13406"/>
    </source>
</evidence>
<dbReference type="PANTHER" id="PTHR30163">
    <property type="entry name" value="MEMBRANE-BOUND LYTIC MUREIN TRANSGLYCOSYLASE B"/>
    <property type="match status" value="1"/>
</dbReference>
<dbReference type="CDD" id="cd13399">
    <property type="entry name" value="Slt35-like"/>
    <property type="match status" value="1"/>
</dbReference>
<evidence type="ECO:0000256" key="1">
    <source>
        <dbReference type="PIRSR" id="PIRSR611757-1"/>
    </source>
</evidence>